<feature type="compositionally biased region" description="Polar residues" evidence="1">
    <location>
        <begin position="64"/>
        <end position="74"/>
    </location>
</feature>
<dbReference type="Proteomes" id="UP000242146">
    <property type="component" value="Unassembled WGS sequence"/>
</dbReference>
<protein>
    <submittedName>
        <fullName evidence="2">Uncharacterized protein</fullName>
    </submittedName>
</protein>
<comment type="caution">
    <text evidence="2">The sequence shown here is derived from an EMBL/GenBank/DDBJ whole genome shotgun (WGS) entry which is preliminary data.</text>
</comment>
<dbReference type="EMBL" id="MCGT01000011">
    <property type="protein sequence ID" value="ORX55626.1"/>
    <property type="molecule type" value="Genomic_DNA"/>
</dbReference>
<evidence type="ECO:0000313" key="2">
    <source>
        <dbReference type="EMBL" id="ORX55626.1"/>
    </source>
</evidence>
<feature type="compositionally biased region" description="Polar residues" evidence="1">
    <location>
        <begin position="82"/>
        <end position="96"/>
    </location>
</feature>
<keyword evidence="3" id="KW-1185">Reference proteome</keyword>
<evidence type="ECO:0000313" key="3">
    <source>
        <dbReference type="Proteomes" id="UP000242146"/>
    </source>
</evidence>
<feature type="region of interest" description="Disordered" evidence="1">
    <location>
        <begin position="64"/>
        <end position="96"/>
    </location>
</feature>
<proteinExistence type="predicted"/>
<accession>A0A1X2GK28</accession>
<dbReference type="AlphaFoldDB" id="A0A1X2GK28"/>
<reference evidence="2 3" key="1">
    <citation type="submission" date="2016-07" db="EMBL/GenBank/DDBJ databases">
        <title>Pervasive Adenine N6-methylation of Active Genes in Fungi.</title>
        <authorList>
            <consortium name="DOE Joint Genome Institute"/>
            <person name="Mondo S.J."/>
            <person name="Dannebaum R.O."/>
            <person name="Kuo R.C."/>
            <person name="Labutti K."/>
            <person name="Haridas S."/>
            <person name="Kuo A."/>
            <person name="Salamov A."/>
            <person name="Ahrendt S.R."/>
            <person name="Lipzen A."/>
            <person name="Sullivan W."/>
            <person name="Andreopoulos W.B."/>
            <person name="Clum A."/>
            <person name="Lindquist E."/>
            <person name="Daum C."/>
            <person name="Ramamoorthy G.K."/>
            <person name="Gryganskyi A."/>
            <person name="Culley D."/>
            <person name="Magnuson J.K."/>
            <person name="James T.Y."/>
            <person name="O'Malley M.A."/>
            <person name="Stajich J.E."/>
            <person name="Spatafora J.W."/>
            <person name="Visel A."/>
            <person name="Grigoriev I.V."/>
        </authorList>
    </citation>
    <scope>NUCLEOTIDE SEQUENCE [LARGE SCALE GENOMIC DNA]</scope>
    <source>
        <strain evidence="2 3">NRRL 3301</strain>
    </source>
</reference>
<name>A0A1X2GK28_9FUNG</name>
<sequence length="96" mass="10795">MDGIDTLPLSIAWFKGHMHFLCERQRLISHTLSMVFQEHAQPWLFAAEHSWRSAFERPVLQHVMSRSSPSANTPPRSPPITLPSTFGSTTLPSATP</sequence>
<organism evidence="2 3">
    <name type="scientific">Hesseltinella vesiculosa</name>
    <dbReference type="NCBI Taxonomy" id="101127"/>
    <lineage>
        <taxon>Eukaryota</taxon>
        <taxon>Fungi</taxon>
        <taxon>Fungi incertae sedis</taxon>
        <taxon>Mucoromycota</taxon>
        <taxon>Mucoromycotina</taxon>
        <taxon>Mucoromycetes</taxon>
        <taxon>Mucorales</taxon>
        <taxon>Cunninghamellaceae</taxon>
        <taxon>Hesseltinella</taxon>
    </lineage>
</organism>
<evidence type="ECO:0000256" key="1">
    <source>
        <dbReference type="SAM" id="MobiDB-lite"/>
    </source>
</evidence>
<gene>
    <name evidence="2" type="ORF">DM01DRAFT_1335018</name>
</gene>